<reference evidence="2 3" key="1">
    <citation type="submission" date="2015-08" db="EMBL/GenBank/DDBJ databases">
        <title>Genome sequencing of Penicillium nordicum.</title>
        <authorList>
            <person name="Nguyen H.D."/>
            <person name="Seifert K.A."/>
        </authorList>
    </citation>
    <scope>NUCLEOTIDE SEQUENCE [LARGE SCALE GENOMIC DNA]</scope>
    <source>
        <strain evidence="2 3">DAOMC 185683</strain>
    </source>
</reference>
<comment type="caution">
    <text evidence="2">The sequence shown here is derived from an EMBL/GenBank/DDBJ whole genome shotgun (WGS) entry which is preliminary data.</text>
</comment>
<evidence type="ECO:0000313" key="2">
    <source>
        <dbReference type="EMBL" id="KOS40512.1"/>
    </source>
</evidence>
<dbReference type="OrthoDB" id="4369648at2759"/>
<dbReference type="AlphaFoldDB" id="A0A0M9WDA4"/>
<dbReference type="EMBL" id="LHQQ01000161">
    <property type="protein sequence ID" value="KOS40512.1"/>
    <property type="molecule type" value="Genomic_DNA"/>
</dbReference>
<sequence>MSIVPSCKQYNARIQVSILQKSPLLPLLRRRQCRPPWRQPLLGRGLPPGQRQRYLRGISDTHGACRGRHPRADRNPLGSYKPEQQQKRPVPDLVEVVGGLTEFLRETVPGIDISTWEKRVEEAEKDFRARRASIETGKRCIGIGVMAESSARALLDQLLWYHVILHVTDLSLSTLIKAAAAQIGRPIIGTDNYHELRHNAKMGTSNAKITIH</sequence>
<name>A0A0M9WDA4_9EURO</name>
<dbReference type="Proteomes" id="UP000037696">
    <property type="component" value="Unassembled WGS sequence"/>
</dbReference>
<proteinExistence type="predicted"/>
<gene>
    <name evidence="2" type="ORF">ACN38_g8622</name>
</gene>
<keyword evidence="3" id="KW-1185">Reference proteome</keyword>
<dbReference type="STRING" id="229535.A0A0M9WDA4"/>
<evidence type="ECO:0000313" key="3">
    <source>
        <dbReference type="Proteomes" id="UP000037696"/>
    </source>
</evidence>
<evidence type="ECO:0000256" key="1">
    <source>
        <dbReference type="SAM" id="MobiDB-lite"/>
    </source>
</evidence>
<protein>
    <submittedName>
        <fullName evidence="2">Uncharacterized protein</fullName>
    </submittedName>
</protein>
<organism evidence="2 3">
    <name type="scientific">Penicillium nordicum</name>
    <dbReference type="NCBI Taxonomy" id="229535"/>
    <lineage>
        <taxon>Eukaryota</taxon>
        <taxon>Fungi</taxon>
        <taxon>Dikarya</taxon>
        <taxon>Ascomycota</taxon>
        <taxon>Pezizomycotina</taxon>
        <taxon>Eurotiomycetes</taxon>
        <taxon>Eurotiomycetidae</taxon>
        <taxon>Eurotiales</taxon>
        <taxon>Aspergillaceae</taxon>
        <taxon>Penicillium</taxon>
    </lineage>
</organism>
<accession>A0A0M9WDA4</accession>
<feature type="region of interest" description="Disordered" evidence="1">
    <location>
        <begin position="61"/>
        <end position="89"/>
    </location>
</feature>